<comment type="cofactor">
    <cofactor evidence="1">
        <name>FAD</name>
        <dbReference type="ChEBI" id="CHEBI:57692"/>
    </cofactor>
</comment>
<dbReference type="EMBL" id="BOOW01000008">
    <property type="protein sequence ID" value="GII91165.1"/>
    <property type="molecule type" value="Genomic_DNA"/>
</dbReference>
<protein>
    <recommendedName>
        <fullName evidence="6">AB hydrolase-1 domain-containing protein</fullName>
    </recommendedName>
</protein>
<evidence type="ECO:0000256" key="3">
    <source>
        <dbReference type="ARBA" id="ARBA00022630"/>
    </source>
</evidence>
<dbReference type="RefSeq" id="WP_204022283.1">
    <property type="nucleotide sequence ID" value="NZ_BOOW01000008.1"/>
</dbReference>
<dbReference type="SUPFAM" id="SSF53474">
    <property type="entry name" value="alpha/beta-Hydrolases"/>
    <property type="match status" value="1"/>
</dbReference>
<dbReference type="AlphaFoldDB" id="A0A919RC23"/>
<evidence type="ECO:0000256" key="1">
    <source>
        <dbReference type="ARBA" id="ARBA00001974"/>
    </source>
</evidence>
<dbReference type="InterPro" id="IPR052542">
    <property type="entry name" value="Cholesterol_Oxidase"/>
</dbReference>
<dbReference type="Pfam" id="PF00561">
    <property type="entry name" value="Abhydrolase_1"/>
    <property type="match status" value="1"/>
</dbReference>
<keyword evidence="4" id="KW-0274">FAD</keyword>
<dbReference type="Proteomes" id="UP000606172">
    <property type="component" value="Unassembled WGS sequence"/>
</dbReference>
<dbReference type="GO" id="GO:0016491">
    <property type="term" value="F:oxidoreductase activity"/>
    <property type="evidence" value="ECO:0007669"/>
    <property type="project" value="UniProtKB-KW"/>
</dbReference>
<organism evidence="7 8">
    <name type="scientific">Sinosporangium siamense</name>
    <dbReference type="NCBI Taxonomy" id="1367973"/>
    <lineage>
        <taxon>Bacteria</taxon>
        <taxon>Bacillati</taxon>
        <taxon>Actinomycetota</taxon>
        <taxon>Actinomycetes</taxon>
        <taxon>Streptosporangiales</taxon>
        <taxon>Streptosporangiaceae</taxon>
        <taxon>Sinosporangium</taxon>
    </lineage>
</organism>
<dbReference type="PANTHER" id="PTHR47470:SF1">
    <property type="entry name" value="FAD-DEPENDENT OXIDOREDUCTASE 2 FAD BINDING DOMAIN-CONTAINING PROTEIN"/>
    <property type="match status" value="1"/>
</dbReference>
<evidence type="ECO:0000256" key="5">
    <source>
        <dbReference type="ARBA" id="ARBA00023002"/>
    </source>
</evidence>
<name>A0A919RC23_9ACTN</name>
<keyword evidence="8" id="KW-1185">Reference proteome</keyword>
<evidence type="ECO:0000256" key="2">
    <source>
        <dbReference type="ARBA" id="ARBA00010790"/>
    </source>
</evidence>
<evidence type="ECO:0000313" key="8">
    <source>
        <dbReference type="Proteomes" id="UP000606172"/>
    </source>
</evidence>
<comment type="caution">
    <text evidence="7">The sequence shown here is derived from an EMBL/GenBank/DDBJ whole genome shotgun (WGS) entry which is preliminary data.</text>
</comment>
<dbReference type="InterPro" id="IPR000073">
    <property type="entry name" value="AB_hydrolase_1"/>
</dbReference>
<evidence type="ECO:0000259" key="6">
    <source>
        <dbReference type="Pfam" id="PF00561"/>
    </source>
</evidence>
<comment type="similarity">
    <text evidence="2">Belongs to the GMC oxidoreductase family.</text>
</comment>
<reference evidence="7" key="1">
    <citation type="submission" date="2021-01" db="EMBL/GenBank/DDBJ databases">
        <title>Whole genome shotgun sequence of Sinosporangium siamense NBRC 109515.</title>
        <authorList>
            <person name="Komaki H."/>
            <person name="Tamura T."/>
        </authorList>
    </citation>
    <scope>NUCLEOTIDE SEQUENCE</scope>
    <source>
        <strain evidence="7">NBRC 109515</strain>
    </source>
</reference>
<accession>A0A919RC23</accession>
<dbReference type="PANTHER" id="PTHR47470">
    <property type="entry name" value="CHOLESTEROL OXIDASE"/>
    <property type="match status" value="1"/>
</dbReference>
<proteinExistence type="inferred from homology"/>
<evidence type="ECO:0000313" key="7">
    <source>
        <dbReference type="EMBL" id="GII91165.1"/>
    </source>
</evidence>
<feature type="domain" description="AB hydrolase-1" evidence="6">
    <location>
        <begin position="40"/>
        <end position="147"/>
    </location>
</feature>
<sequence>MSRPTIRTDHVTEIVPFTALDGHPLTLVHVTGREAPVRGPVMLVHGAGVRAEIFRPPTSRTLVDVLLDEGFDVWMLNWRASIDLEPVPWTLDEVAAYDHPAAVHKVLKATGAQSLKAVVHCQGSTSFTISALAGLLPEVDTIVSNAVSLHTVIPSWSRFKIQTVAPLIARLTPYISPAWGDRSEGWLPWVMKTFVRLTHRECDNLVCRMVSFTYGSGFPALWSHRNLDAATHDWVRGEFAEVPMTFFAQMADCVTSGHLVPVSRLPGLPESYVAQAPKTDARFAFLAGEENLCFLPESQRRSFEFFNRHRAGKDTLHTVPGYGHLDMLLGKNAARDVFPLIVSELTG</sequence>
<keyword evidence="3" id="KW-0285">Flavoprotein</keyword>
<dbReference type="InterPro" id="IPR029058">
    <property type="entry name" value="AB_hydrolase_fold"/>
</dbReference>
<gene>
    <name evidence="7" type="ORF">Ssi02_13960</name>
</gene>
<dbReference type="Gene3D" id="3.40.50.1820">
    <property type="entry name" value="alpha/beta hydrolase"/>
    <property type="match status" value="1"/>
</dbReference>
<keyword evidence="5" id="KW-0560">Oxidoreductase</keyword>
<evidence type="ECO:0000256" key="4">
    <source>
        <dbReference type="ARBA" id="ARBA00022827"/>
    </source>
</evidence>